<evidence type="ECO:0000256" key="2">
    <source>
        <dbReference type="SAM" id="Phobius"/>
    </source>
</evidence>
<gene>
    <name evidence="3" type="ORF">PMEA_00033762</name>
</gene>
<feature type="compositionally biased region" description="Polar residues" evidence="1">
    <location>
        <begin position="126"/>
        <end position="136"/>
    </location>
</feature>
<evidence type="ECO:0000313" key="4">
    <source>
        <dbReference type="Proteomes" id="UP001159428"/>
    </source>
</evidence>
<evidence type="ECO:0000256" key="1">
    <source>
        <dbReference type="SAM" id="MobiDB-lite"/>
    </source>
</evidence>
<accession>A0AAU9W471</accession>
<proteinExistence type="predicted"/>
<keyword evidence="2" id="KW-0812">Transmembrane</keyword>
<feature type="transmembrane region" description="Helical" evidence="2">
    <location>
        <begin position="154"/>
        <end position="177"/>
    </location>
</feature>
<protein>
    <submittedName>
        <fullName evidence="3">Uncharacterized protein</fullName>
    </submittedName>
</protein>
<feature type="region of interest" description="Disordered" evidence="1">
    <location>
        <begin position="126"/>
        <end position="145"/>
    </location>
</feature>
<dbReference type="EMBL" id="CALNXJ010000008">
    <property type="protein sequence ID" value="CAH3045751.1"/>
    <property type="molecule type" value="Genomic_DNA"/>
</dbReference>
<sequence length="199" mass="22150">MMETFELSFTRLDHNLTAVRIKYTLIKGATIIVTIAKDREDDRFSCCHHVTPKSTPCSDDSFSMNETHISFKLSNVTPPDAGRYICTKYSSGIYDITSEEIDLYILERPTIEIINDETLAPRVNSSYSGKPNSTQATTVTTSTVSKGTDNTNHAVIIGVVPAAAIVILIGVIIYCCYRSRCKRKKSKTTRTTEEKVPLN</sequence>
<dbReference type="Proteomes" id="UP001159428">
    <property type="component" value="Unassembled WGS sequence"/>
</dbReference>
<dbReference type="AlphaFoldDB" id="A0AAU9W471"/>
<organism evidence="3 4">
    <name type="scientific">Pocillopora meandrina</name>
    <dbReference type="NCBI Taxonomy" id="46732"/>
    <lineage>
        <taxon>Eukaryota</taxon>
        <taxon>Metazoa</taxon>
        <taxon>Cnidaria</taxon>
        <taxon>Anthozoa</taxon>
        <taxon>Hexacorallia</taxon>
        <taxon>Scleractinia</taxon>
        <taxon>Astrocoeniina</taxon>
        <taxon>Pocilloporidae</taxon>
        <taxon>Pocillopora</taxon>
    </lineage>
</organism>
<keyword evidence="2" id="KW-1133">Transmembrane helix</keyword>
<evidence type="ECO:0000313" key="3">
    <source>
        <dbReference type="EMBL" id="CAH3045751.1"/>
    </source>
</evidence>
<comment type="caution">
    <text evidence="3">The sequence shown here is derived from an EMBL/GenBank/DDBJ whole genome shotgun (WGS) entry which is preliminary data.</text>
</comment>
<keyword evidence="2" id="KW-0472">Membrane</keyword>
<dbReference type="InterPro" id="IPR036179">
    <property type="entry name" value="Ig-like_dom_sf"/>
</dbReference>
<reference evidence="3 4" key="1">
    <citation type="submission" date="2022-05" db="EMBL/GenBank/DDBJ databases">
        <authorList>
            <consortium name="Genoscope - CEA"/>
            <person name="William W."/>
        </authorList>
    </citation>
    <scope>NUCLEOTIDE SEQUENCE [LARGE SCALE GENOMIC DNA]</scope>
</reference>
<dbReference type="SUPFAM" id="SSF48726">
    <property type="entry name" value="Immunoglobulin"/>
    <property type="match status" value="1"/>
</dbReference>
<keyword evidence="4" id="KW-1185">Reference proteome</keyword>
<name>A0AAU9W471_9CNID</name>